<dbReference type="RefSeq" id="WP_089358840.1">
    <property type="nucleotide sequence ID" value="NZ_FZOG01000001.1"/>
</dbReference>
<protein>
    <submittedName>
        <fullName evidence="1">Uncharacterized protein</fullName>
    </submittedName>
</protein>
<sequence>MSPHAPNSSISSRLTALAQRLGLIGRGPRQILERASELKLAFNDIPKRESTISWEHGIPWHYLLDLPRSALSGPVQEDKAHARSMLLKVVKTQQHSEDRFDLRKVDGLAHCPSEHSRLISLEQLAATDFCRQARIISYKDFVKTISLALPRFLAAETVQLQQASWHGTRLFWGGDSNGDAFASAIVYARRRELEVSMPILMTSYQLDSEGLQQLNLHYHVLAMPAAAWSDAGFMALLLEVPYSRLAFNGRSGATEILLLPKQSAQACALGEGLLIAGATDVAAHLQKIATG</sequence>
<proteinExistence type="predicted"/>
<gene>
    <name evidence="1" type="ORF">SAMN05216255_0780</name>
</gene>
<organism evidence="1 2">
    <name type="scientific">Pseudomonas segetis</name>
    <dbReference type="NCBI Taxonomy" id="298908"/>
    <lineage>
        <taxon>Bacteria</taxon>
        <taxon>Pseudomonadati</taxon>
        <taxon>Pseudomonadota</taxon>
        <taxon>Gammaproteobacteria</taxon>
        <taxon>Pseudomonadales</taxon>
        <taxon>Pseudomonadaceae</taxon>
        <taxon>Pseudomonas</taxon>
    </lineage>
</organism>
<dbReference type="Pfam" id="PF20390">
    <property type="entry name" value="DUF6685"/>
    <property type="match status" value="1"/>
</dbReference>
<dbReference type="InterPro" id="IPR046507">
    <property type="entry name" value="DUF6685"/>
</dbReference>
<keyword evidence="2" id="KW-1185">Reference proteome</keyword>
<evidence type="ECO:0000313" key="2">
    <source>
        <dbReference type="Proteomes" id="UP000242915"/>
    </source>
</evidence>
<dbReference type="EMBL" id="FZOG01000001">
    <property type="protein sequence ID" value="SNR88247.1"/>
    <property type="molecule type" value="Genomic_DNA"/>
</dbReference>
<evidence type="ECO:0000313" key="1">
    <source>
        <dbReference type="EMBL" id="SNR88247.1"/>
    </source>
</evidence>
<accession>A0A238ZXX8</accession>
<dbReference type="AlphaFoldDB" id="A0A238ZXX8"/>
<name>A0A238ZXX8_9PSED</name>
<reference evidence="2" key="1">
    <citation type="submission" date="2017-06" db="EMBL/GenBank/DDBJ databases">
        <authorList>
            <person name="Varghese N."/>
            <person name="Submissions S."/>
        </authorList>
    </citation>
    <scope>NUCLEOTIDE SEQUENCE [LARGE SCALE GENOMIC DNA]</scope>
    <source>
        <strain evidence="2">CIP 108523</strain>
    </source>
</reference>
<dbReference type="Proteomes" id="UP000242915">
    <property type="component" value="Unassembled WGS sequence"/>
</dbReference>